<reference evidence="2 3" key="1">
    <citation type="submission" date="2024-02" db="EMBL/GenBank/DDBJ databases">
        <title>De novo assembly and annotation of 12 fungi associated with fruit tree decline syndrome in Ontario, Canada.</title>
        <authorList>
            <person name="Sulman M."/>
            <person name="Ellouze W."/>
            <person name="Ilyukhin E."/>
        </authorList>
    </citation>
    <scope>NUCLEOTIDE SEQUENCE [LARGE SCALE GENOMIC DNA]</scope>
    <source>
        <strain evidence="2 3">M1-105</strain>
    </source>
</reference>
<dbReference type="PANTHER" id="PTHR42085">
    <property type="entry name" value="F-BOX DOMAIN-CONTAINING PROTEIN"/>
    <property type="match status" value="1"/>
</dbReference>
<evidence type="ECO:0000313" key="3">
    <source>
        <dbReference type="Proteomes" id="UP001521116"/>
    </source>
</evidence>
<dbReference type="PANTHER" id="PTHR42085:SF2">
    <property type="entry name" value="F-BOX DOMAIN-CONTAINING PROTEIN"/>
    <property type="match status" value="1"/>
</dbReference>
<gene>
    <name evidence="2" type="ORF">SLS56_003194</name>
</gene>
<feature type="region of interest" description="Disordered" evidence="1">
    <location>
        <begin position="42"/>
        <end position="87"/>
    </location>
</feature>
<dbReference type="EMBL" id="JAJVDC020000025">
    <property type="protein sequence ID" value="KAL1632909.1"/>
    <property type="molecule type" value="Genomic_DNA"/>
</dbReference>
<comment type="caution">
    <text evidence="2">The sequence shown here is derived from an EMBL/GenBank/DDBJ whole genome shotgun (WGS) entry which is preliminary data.</text>
</comment>
<proteinExistence type="predicted"/>
<accession>A0ABR3T010</accession>
<sequence>MAAIKFELEDDKFEHRTNRNFGSQFFDWDAPIITARPLQATLDGFNSNSPKRSDDPDGSKTSTGSEDPGSLEVPLSGSGIGNQKRPRHRLRKAVQWIQKITPGSPRVQSQTFLTLPVEIREEVYSQLITYRPFTIYVSSSLSAGETPKFHTQRNRQGVPLNLLLTNRQIAAEVIPLFFRRIDFSIDMYRPARKLQKLHEKTYLPPIFQPSLVLILSRIRRLSVDFIKYPNDTYHDMISRYGPVFRLIRHCHDLRSFKCTLVLLPSTFEFFNAQYLNWVTTELSRMVFSKVHELLPKACLCMKGPRRFHGSHAWTMVYLWDEEVIGLDESLGPDDESDIRLFHSANEAAKLIADGSRTNRLETRLSQPAPLVEFDRKIFDQAKLDPAIYP</sequence>
<keyword evidence="3" id="KW-1185">Reference proteome</keyword>
<dbReference type="InterPro" id="IPR038883">
    <property type="entry name" value="AN11006-like"/>
</dbReference>
<evidence type="ECO:0000313" key="2">
    <source>
        <dbReference type="EMBL" id="KAL1632909.1"/>
    </source>
</evidence>
<name>A0ABR3T010_9PEZI</name>
<evidence type="ECO:0000256" key="1">
    <source>
        <dbReference type="SAM" id="MobiDB-lite"/>
    </source>
</evidence>
<protein>
    <submittedName>
        <fullName evidence="2">Uncharacterized protein</fullName>
    </submittedName>
</protein>
<organism evidence="2 3">
    <name type="scientific">Neofusicoccum ribis</name>
    <dbReference type="NCBI Taxonomy" id="45134"/>
    <lineage>
        <taxon>Eukaryota</taxon>
        <taxon>Fungi</taxon>
        <taxon>Dikarya</taxon>
        <taxon>Ascomycota</taxon>
        <taxon>Pezizomycotina</taxon>
        <taxon>Dothideomycetes</taxon>
        <taxon>Dothideomycetes incertae sedis</taxon>
        <taxon>Botryosphaeriales</taxon>
        <taxon>Botryosphaeriaceae</taxon>
        <taxon>Neofusicoccum</taxon>
    </lineage>
</organism>
<dbReference type="Proteomes" id="UP001521116">
    <property type="component" value="Unassembled WGS sequence"/>
</dbReference>